<keyword evidence="3" id="KW-0044">Antibiotic</keyword>
<evidence type="ECO:0000256" key="2">
    <source>
        <dbReference type="ARBA" id="ARBA00022529"/>
    </source>
</evidence>
<dbReference type="GO" id="GO:0003677">
    <property type="term" value="F:DNA binding"/>
    <property type="evidence" value="ECO:0007669"/>
    <property type="project" value="UniProtKB-KW"/>
</dbReference>
<proteinExistence type="inferred from homology"/>
<comment type="caution">
    <text evidence="7">The sequence shown here is derived from an EMBL/GenBank/DDBJ whole genome shotgun (WGS) entry which is preliminary data.</text>
</comment>
<protein>
    <submittedName>
        <fullName evidence="7">Uncharacterized protein</fullName>
    </submittedName>
</protein>
<dbReference type="Proteomes" id="UP000305921">
    <property type="component" value="Unassembled WGS sequence"/>
</dbReference>
<accession>A0A5R9EH59</accession>
<dbReference type="EMBL" id="VAWE01000001">
    <property type="protein sequence ID" value="TLQ47842.1"/>
    <property type="molecule type" value="Genomic_DNA"/>
</dbReference>
<keyword evidence="5" id="KW-1015">Disulfide bond</keyword>
<evidence type="ECO:0000256" key="4">
    <source>
        <dbReference type="ARBA" id="ARBA00023125"/>
    </source>
</evidence>
<comment type="similarity">
    <text evidence="1">Belongs to the neocarzinostatin family.</text>
</comment>
<dbReference type="AlphaFoldDB" id="A0A5R9EH59"/>
<dbReference type="InterPro" id="IPR027273">
    <property type="entry name" value="Neocarzinostatin-like"/>
</dbReference>
<feature type="region of interest" description="Disordered" evidence="6">
    <location>
        <begin position="1"/>
        <end position="52"/>
    </location>
</feature>
<evidence type="ECO:0000313" key="8">
    <source>
        <dbReference type="Proteomes" id="UP000305921"/>
    </source>
</evidence>
<dbReference type="GO" id="GO:0042742">
    <property type="term" value="P:defense response to bacterium"/>
    <property type="evidence" value="ECO:0007669"/>
    <property type="project" value="UniProtKB-KW"/>
</dbReference>
<evidence type="ECO:0000313" key="7">
    <source>
        <dbReference type="EMBL" id="TLQ47842.1"/>
    </source>
</evidence>
<dbReference type="Gene3D" id="2.60.40.230">
    <property type="entry name" value="Neocarzinostatin-like"/>
    <property type="match status" value="2"/>
</dbReference>
<evidence type="ECO:0000256" key="5">
    <source>
        <dbReference type="ARBA" id="ARBA00023157"/>
    </source>
</evidence>
<sequence length="619" mass="64811">MRHEDSGADQACASRLRPVRGAGRTRLGSSPGASHGTALAVAASRPTGPSARICDRDTARRLVRAGDAGCRWQCPKQTTRMSVAKEVDEEGREYMGLRRRTRVGSRMGALRRSAVVLVLACAGGLAAPASPQAASAVAASAAAACSTDPTAEGRAGTPVSDSLVSVDRADGRIAQFQLFHDATATVDLPFVWQREQGEPAGPFGPWQRVGAATVGPKSHAISAVENSAGGLELLFPSYGSYCHVQEDGSTGGWSVPAPFGLSPAPYQGGVVLFKERDGSIDALASGSRSGRAMELRHQQDAGTGWGPVQSMGQVPEPNVGLGRPSTVEQLQDGRLHVTAREWNRDRIWEIVQTAPGGDWGPWQPQSPPSTQPARAYASAKRVQTSPTTGGARLEANRATSLLDGDIVTFTIAGGPPKAYVWVKQCGPSPSATTCDDATGRQFRVYPDGTYAPAPKKLYAQLGTGAGSIDCRTVAPDQPCSLALTDNTGALLATLPLHFQPDGDPEAPPTLLVNPHEGLVGGQSVHATGEGYEPRYHVAVMECASGATDTLGCRPRGRPPATSDSGHVDETVTLSVTFTSIDGRTVDCRAEGACELVVFGTRVRGPDSVRQPLEFLATAE</sequence>
<keyword evidence="4" id="KW-0238">DNA-binding</keyword>
<evidence type="ECO:0000256" key="6">
    <source>
        <dbReference type="SAM" id="MobiDB-lite"/>
    </source>
</evidence>
<evidence type="ECO:0000256" key="3">
    <source>
        <dbReference type="ARBA" id="ARBA00023022"/>
    </source>
</evidence>
<dbReference type="OrthoDB" id="4121129at2"/>
<feature type="region of interest" description="Disordered" evidence="6">
    <location>
        <begin position="355"/>
        <end position="390"/>
    </location>
</feature>
<organism evidence="7 8">
    <name type="scientific">Streptomyces marianii</name>
    <dbReference type="NCBI Taxonomy" id="1817406"/>
    <lineage>
        <taxon>Bacteria</taxon>
        <taxon>Bacillati</taxon>
        <taxon>Actinomycetota</taxon>
        <taxon>Actinomycetes</taxon>
        <taxon>Kitasatosporales</taxon>
        <taxon>Streptomycetaceae</taxon>
        <taxon>Streptomyces</taxon>
    </lineage>
</organism>
<gene>
    <name evidence="7" type="ORF">FEF34_37405</name>
</gene>
<dbReference type="InterPro" id="IPR002186">
    <property type="entry name" value="Neocarzinostatin_fam"/>
</dbReference>
<keyword evidence="2" id="KW-0929">Antimicrobial</keyword>
<name>A0A5R9EH59_9ACTN</name>
<evidence type="ECO:0000256" key="1">
    <source>
        <dbReference type="ARBA" id="ARBA00010648"/>
    </source>
</evidence>
<dbReference type="SUPFAM" id="SSF49319">
    <property type="entry name" value="Actinoxanthin-like"/>
    <property type="match status" value="2"/>
</dbReference>
<keyword evidence="8" id="KW-1185">Reference proteome</keyword>
<dbReference type="SUPFAM" id="SSF89372">
    <property type="entry name" value="Fucose-specific lectin"/>
    <property type="match status" value="1"/>
</dbReference>
<dbReference type="Pfam" id="PF00960">
    <property type="entry name" value="Neocarzinostat"/>
    <property type="match status" value="1"/>
</dbReference>
<reference evidence="7 8" key="1">
    <citation type="submission" date="2019-05" db="EMBL/GenBank/DDBJ databases">
        <title>Streptomyces marianii sp. nov., a novel marine actinomycete from southern coast of India.</title>
        <authorList>
            <person name="Iniyan A.M."/>
            <person name="Wink J."/>
            <person name="Ramprasad E."/>
            <person name="Ramana C.V."/>
            <person name="Bunk B."/>
            <person name="Sproer C."/>
            <person name="Joseph F.-J.R.S."/>
            <person name="Vincent S.G.P."/>
        </authorList>
    </citation>
    <scope>NUCLEOTIDE SEQUENCE [LARGE SCALE GENOMIC DNA]</scope>
    <source>
        <strain evidence="7 8">ICN19</strain>
    </source>
</reference>